<dbReference type="AlphaFoldDB" id="A0A226DK94"/>
<dbReference type="Gene3D" id="3.30.420.10">
    <property type="entry name" value="Ribonuclease H-like superfamily/Ribonuclease H"/>
    <property type="match status" value="1"/>
</dbReference>
<dbReference type="GO" id="GO:0032259">
    <property type="term" value="P:methylation"/>
    <property type="evidence" value="ECO:0007669"/>
    <property type="project" value="UniProtKB-KW"/>
</dbReference>
<evidence type="ECO:0000256" key="1">
    <source>
        <dbReference type="SAM" id="Phobius"/>
    </source>
</evidence>
<proteinExistence type="predicted"/>
<keyword evidence="1" id="KW-1133">Transmembrane helix</keyword>
<reference evidence="2 3" key="1">
    <citation type="submission" date="2015-12" db="EMBL/GenBank/DDBJ databases">
        <title>The genome of Folsomia candida.</title>
        <authorList>
            <person name="Faddeeva A."/>
            <person name="Derks M.F."/>
            <person name="Anvar Y."/>
            <person name="Smit S."/>
            <person name="Van Straalen N."/>
            <person name="Roelofs D."/>
        </authorList>
    </citation>
    <scope>NUCLEOTIDE SEQUENCE [LARGE SCALE GENOMIC DNA]</scope>
    <source>
        <strain evidence="2 3">VU population</strain>
        <tissue evidence="2">Whole body</tissue>
    </source>
</reference>
<comment type="caution">
    <text evidence="2">The sequence shown here is derived from an EMBL/GenBank/DDBJ whole genome shotgun (WGS) entry which is preliminary data.</text>
</comment>
<dbReference type="EMBL" id="LNIX01000016">
    <property type="protein sequence ID" value="OXA45972.1"/>
    <property type="molecule type" value="Genomic_DNA"/>
</dbReference>
<keyword evidence="2" id="KW-0808">Transferase</keyword>
<dbReference type="PANTHER" id="PTHR46060:SF1">
    <property type="entry name" value="MARINER MOS1 TRANSPOSASE-LIKE PROTEIN"/>
    <property type="match status" value="1"/>
</dbReference>
<dbReference type="OMA" id="ANAYYYS"/>
<keyword evidence="2" id="KW-0489">Methyltransferase</keyword>
<accession>A0A226DK94</accession>
<name>A0A226DK94_FOLCA</name>
<evidence type="ECO:0000313" key="2">
    <source>
        <dbReference type="EMBL" id="OXA45972.1"/>
    </source>
</evidence>
<dbReference type="GO" id="GO:0008168">
    <property type="term" value="F:methyltransferase activity"/>
    <property type="evidence" value="ECO:0007669"/>
    <property type="project" value="UniProtKB-KW"/>
</dbReference>
<dbReference type="PANTHER" id="PTHR46060">
    <property type="entry name" value="MARINER MOS1 TRANSPOSASE-LIKE PROTEIN"/>
    <property type="match status" value="1"/>
</dbReference>
<keyword evidence="1" id="KW-0812">Transmembrane</keyword>
<protein>
    <submittedName>
        <fullName evidence="2">Histone-lysine N-methyltransferase SETMAR</fullName>
    </submittedName>
</protein>
<dbReference type="InterPro" id="IPR052709">
    <property type="entry name" value="Transposase-MT_Hybrid"/>
</dbReference>
<feature type="transmembrane region" description="Helical" evidence="1">
    <location>
        <begin position="6"/>
        <end position="26"/>
    </location>
</feature>
<organism evidence="2 3">
    <name type="scientific">Folsomia candida</name>
    <name type="common">Springtail</name>
    <dbReference type="NCBI Taxonomy" id="158441"/>
    <lineage>
        <taxon>Eukaryota</taxon>
        <taxon>Metazoa</taxon>
        <taxon>Ecdysozoa</taxon>
        <taxon>Arthropoda</taxon>
        <taxon>Hexapoda</taxon>
        <taxon>Collembola</taxon>
        <taxon>Entomobryomorpha</taxon>
        <taxon>Isotomoidea</taxon>
        <taxon>Isotomidae</taxon>
        <taxon>Proisotominae</taxon>
        <taxon>Folsomia</taxon>
    </lineage>
</organism>
<keyword evidence="3" id="KW-1185">Reference proteome</keyword>
<dbReference type="GO" id="GO:0003676">
    <property type="term" value="F:nucleic acid binding"/>
    <property type="evidence" value="ECO:0007669"/>
    <property type="project" value="InterPro"/>
</dbReference>
<sequence length="191" mass="21850">MAIIYGVAVFHVIVCCAVLGANAYYYSEYKKLPREAFDDYYNPFGGLWREWRNWNIALSAWRWGVCNCCRLRPVVSDKKSPGRPKSVSSTERLQKLQEPIIRDPRLKLSYLADKMGVLKPAICSTLTEDLDDNAPTNTSLVSRAAADEKRFTVINHPPYSPALTLIDYYPFQTLNKSMKGKRFWDDNGIKS</sequence>
<gene>
    <name evidence="2" type="ORF">Fcan01_19332</name>
</gene>
<keyword evidence="1" id="KW-0472">Membrane</keyword>
<evidence type="ECO:0000313" key="3">
    <source>
        <dbReference type="Proteomes" id="UP000198287"/>
    </source>
</evidence>
<dbReference type="InterPro" id="IPR036397">
    <property type="entry name" value="RNaseH_sf"/>
</dbReference>
<dbReference type="Proteomes" id="UP000198287">
    <property type="component" value="Unassembled WGS sequence"/>
</dbReference>